<dbReference type="GO" id="GO:0016763">
    <property type="term" value="F:pentosyltransferase activity"/>
    <property type="evidence" value="ECO:0007669"/>
    <property type="project" value="TreeGrafter"/>
</dbReference>
<comment type="caution">
    <text evidence="9">The sequence shown here is derived from an EMBL/GenBank/DDBJ whole genome shotgun (WGS) entry which is preliminary data.</text>
</comment>
<evidence type="ECO:0000313" key="9">
    <source>
        <dbReference type="EMBL" id="TXF88799.1"/>
    </source>
</evidence>
<feature type="transmembrane region" description="Helical" evidence="8">
    <location>
        <begin position="308"/>
        <end position="331"/>
    </location>
</feature>
<evidence type="ECO:0000256" key="1">
    <source>
        <dbReference type="ARBA" id="ARBA00004651"/>
    </source>
</evidence>
<dbReference type="PANTHER" id="PTHR33908">
    <property type="entry name" value="MANNOSYLTRANSFERASE YKCB-RELATED"/>
    <property type="match status" value="1"/>
</dbReference>
<keyword evidence="6 8" id="KW-1133">Transmembrane helix</keyword>
<reference evidence="9 10" key="1">
    <citation type="submission" date="2019-08" db="EMBL/GenBank/DDBJ databases">
        <title>Lewinella sp. strain SSH13 Genome sequencing and assembly.</title>
        <authorList>
            <person name="Kim I."/>
        </authorList>
    </citation>
    <scope>NUCLEOTIDE SEQUENCE [LARGE SCALE GENOMIC DNA]</scope>
    <source>
        <strain evidence="9 10">SSH13</strain>
    </source>
</reference>
<feature type="transmembrane region" description="Helical" evidence="8">
    <location>
        <begin position="108"/>
        <end position="128"/>
    </location>
</feature>
<dbReference type="OrthoDB" id="1491458at2"/>
<dbReference type="GO" id="GO:0010041">
    <property type="term" value="P:response to iron(III) ion"/>
    <property type="evidence" value="ECO:0007669"/>
    <property type="project" value="TreeGrafter"/>
</dbReference>
<dbReference type="GO" id="GO:0009103">
    <property type="term" value="P:lipopolysaccharide biosynthetic process"/>
    <property type="evidence" value="ECO:0007669"/>
    <property type="project" value="UniProtKB-ARBA"/>
</dbReference>
<evidence type="ECO:0000256" key="8">
    <source>
        <dbReference type="SAM" id="Phobius"/>
    </source>
</evidence>
<evidence type="ECO:0000256" key="4">
    <source>
        <dbReference type="ARBA" id="ARBA00022679"/>
    </source>
</evidence>
<keyword evidence="2" id="KW-1003">Cell membrane</keyword>
<keyword evidence="4" id="KW-0808">Transferase</keyword>
<sequence length="469" mass="52162">MLKHRFKTPALYCLIGAGLLLWTINWWYARPVFIDEANVARNLFDRSFGGFFRPLDHQQYAPPFFMVAGKLFGELFGYGERALRLPAMLGGIMTLAGLLLALRKLETGWWGLLPVALLFANPTVLRYVGEMKPYALDLGVASLLLAAVLNWRAPSWKWALAGALAVWLSLPSVFMLAAVGIGALALSERGELKGWVLCIISWLISFALLYVLILKAHLGNGYLNNFHQAYFFPLPSANGFAADRAVILLLSLPKLAFGFTALAMVGGMLGTIFGLQHEKRRFVVTAILPVLIVLAVSASGRYSLIGRLLLFTLPGWWLLATLGTVHVAGLLAEQKKWLPYLLGLLWLMIVGGTNVVRHYASPLSFSDSRKLVTGLEPGYKPVLHSGAQPAYDYYRRIHPFWSTQGIPAAEVGDIREVARPGQYVFLYSVLTSKSTVQRKEKDIDWARTQGAKRVEEQRMFRASAVYVDF</sequence>
<keyword evidence="10" id="KW-1185">Reference proteome</keyword>
<feature type="transmembrane region" description="Helical" evidence="8">
    <location>
        <begin position="282"/>
        <end position="302"/>
    </location>
</feature>
<dbReference type="EMBL" id="VOXD01000019">
    <property type="protein sequence ID" value="TXF88799.1"/>
    <property type="molecule type" value="Genomic_DNA"/>
</dbReference>
<organism evidence="9 10">
    <name type="scientific">Neolewinella aurantiaca</name>
    <dbReference type="NCBI Taxonomy" id="2602767"/>
    <lineage>
        <taxon>Bacteria</taxon>
        <taxon>Pseudomonadati</taxon>
        <taxon>Bacteroidota</taxon>
        <taxon>Saprospiria</taxon>
        <taxon>Saprospirales</taxon>
        <taxon>Lewinellaceae</taxon>
        <taxon>Neolewinella</taxon>
    </lineage>
</organism>
<name>A0A5C7FQT5_9BACT</name>
<accession>A0A5C7FQT5</accession>
<feature type="transmembrane region" description="Helical" evidence="8">
    <location>
        <begin position="338"/>
        <end position="360"/>
    </location>
</feature>
<dbReference type="Proteomes" id="UP000321907">
    <property type="component" value="Unassembled WGS sequence"/>
</dbReference>
<evidence type="ECO:0008006" key="11">
    <source>
        <dbReference type="Google" id="ProtNLM"/>
    </source>
</evidence>
<evidence type="ECO:0000256" key="7">
    <source>
        <dbReference type="ARBA" id="ARBA00023136"/>
    </source>
</evidence>
<keyword evidence="3" id="KW-0328">Glycosyltransferase</keyword>
<dbReference type="RefSeq" id="WP_147931216.1">
    <property type="nucleotide sequence ID" value="NZ_VOXD01000019.1"/>
</dbReference>
<feature type="transmembrane region" description="Helical" evidence="8">
    <location>
        <begin position="255"/>
        <end position="275"/>
    </location>
</feature>
<evidence type="ECO:0000256" key="3">
    <source>
        <dbReference type="ARBA" id="ARBA00022676"/>
    </source>
</evidence>
<keyword evidence="5 8" id="KW-0812">Transmembrane</keyword>
<feature type="transmembrane region" description="Helical" evidence="8">
    <location>
        <begin position="194"/>
        <end position="213"/>
    </location>
</feature>
<comment type="subcellular location">
    <subcellularLocation>
        <location evidence="1">Cell membrane</location>
        <topology evidence="1">Multi-pass membrane protein</topology>
    </subcellularLocation>
</comment>
<dbReference type="PANTHER" id="PTHR33908:SF3">
    <property type="entry name" value="UNDECAPRENYL PHOSPHATE-ALPHA-4-AMINO-4-DEOXY-L-ARABINOSE ARABINOSYL TRANSFERASE"/>
    <property type="match status" value="1"/>
</dbReference>
<feature type="transmembrane region" description="Helical" evidence="8">
    <location>
        <begin position="159"/>
        <end position="187"/>
    </location>
</feature>
<feature type="transmembrane region" description="Helical" evidence="8">
    <location>
        <begin position="85"/>
        <end position="102"/>
    </location>
</feature>
<keyword evidence="7 8" id="KW-0472">Membrane</keyword>
<evidence type="ECO:0000256" key="2">
    <source>
        <dbReference type="ARBA" id="ARBA00022475"/>
    </source>
</evidence>
<dbReference type="AlphaFoldDB" id="A0A5C7FQT5"/>
<evidence type="ECO:0000313" key="10">
    <source>
        <dbReference type="Proteomes" id="UP000321907"/>
    </source>
</evidence>
<proteinExistence type="predicted"/>
<dbReference type="GO" id="GO:0005886">
    <property type="term" value="C:plasma membrane"/>
    <property type="evidence" value="ECO:0007669"/>
    <property type="project" value="UniProtKB-SubCell"/>
</dbReference>
<evidence type="ECO:0000256" key="5">
    <source>
        <dbReference type="ARBA" id="ARBA00022692"/>
    </source>
</evidence>
<evidence type="ECO:0000256" key="6">
    <source>
        <dbReference type="ARBA" id="ARBA00022989"/>
    </source>
</evidence>
<feature type="transmembrane region" description="Helical" evidence="8">
    <location>
        <begin position="9"/>
        <end position="28"/>
    </location>
</feature>
<protein>
    <recommendedName>
        <fullName evidence="11">Glycosyltransferase RgtA/B/C/D-like domain-containing protein</fullName>
    </recommendedName>
</protein>
<gene>
    <name evidence="9" type="ORF">FUA23_13190</name>
</gene>
<dbReference type="InterPro" id="IPR050297">
    <property type="entry name" value="LipidA_mod_glycosyltrf_83"/>
</dbReference>